<gene>
    <name evidence="1" type="ORF">S06H3_11600</name>
</gene>
<protein>
    <submittedName>
        <fullName evidence="1">Uncharacterized protein</fullName>
    </submittedName>
</protein>
<accession>X1LCR8</accession>
<comment type="caution">
    <text evidence="1">The sequence shown here is derived from an EMBL/GenBank/DDBJ whole genome shotgun (WGS) entry which is preliminary data.</text>
</comment>
<organism evidence="1">
    <name type="scientific">marine sediment metagenome</name>
    <dbReference type="NCBI Taxonomy" id="412755"/>
    <lineage>
        <taxon>unclassified sequences</taxon>
        <taxon>metagenomes</taxon>
        <taxon>ecological metagenomes</taxon>
    </lineage>
</organism>
<name>X1LCR8_9ZZZZ</name>
<proteinExistence type="predicted"/>
<reference evidence="1" key="1">
    <citation type="journal article" date="2014" name="Front. Microbiol.">
        <title>High frequency of phylogenetically diverse reductive dehalogenase-homologous genes in deep subseafloor sedimentary metagenomes.</title>
        <authorList>
            <person name="Kawai M."/>
            <person name="Futagami T."/>
            <person name="Toyoda A."/>
            <person name="Takaki Y."/>
            <person name="Nishi S."/>
            <person name="Hori S."/>
            <person name="Arai W."/>
            <person name="Tsubouchi T."/>
            <person name="Morono Y."/>
            <person name="Uchiyama I."/>
            <person name="Ito T."/>
            <person name="Fujiyama A."/>
            <person name="Inagaki F."/>
            <person name="Takami H."/>
        </authorList>
    </citation>
    <scope>NUCLEOTIDE SEQUENCE</scope>
    <source>
        <strain evidence="1">Expedition CK06-06</strain>
    </source>
</reference>
<evidence type="ECO:0000313" key="1">
    <source>
        <dbReference type="EMBL" id="GAI17067.1"/>
    </source>
</evidence>
<dbReference type="AlphaFoldDB" id="X1LCR8"/>
<feature type="non-terminal residue" evidence="1">
    <location>
        <position position="130"/>
    </location>
</feature>
<dbReference type="EMBL" id="BARV01005687">
    <property type="protein sequence ID" value="GAI17067.1"/>
    <property type="molecule type" value="Genomic_DNA"/>
</dbReference>
<feature type="non-terminal residue" evidence="1">
    <location>
        <position position="1"/>
    </location>
</feature>
<sequence>KHLVRLVGYADVISFGFAHFLFAVQADKDGRSDYNLWRLSIRPLDIPANEIVESLVCAAQFDVTLYDDRIITLYKWVQEFVHKNIFVGAEALFEAVSPQQIEKNAKTYLQQAAKILDTSKEKLEVCHNSE</sequence>